<dbReference type="AlphaFoldDB" id="A0A1B2DZK6"/>
<dbReference type="EMBL" id="CP016809">
    <property type="protein sequence ID" value="ANY73174.1"/>
    <property type="molecule type" value="Genomic_DNA"/>
</dbReference>
<keyword evidence="2" id="KW-0472">Membrane</keyword>
<feature type="region of interest" description="Disordered" evidence="1">
    <location>
        <begin position="404"/>
        <end position="423"/>
    </location>
</feature>
<keyword evidence="2" id="KW-1133">Transmembrane helix</keyword>
<reference evidence="3" key="1">
    <citation type="submission" date="2016-08" db="EMBL/GenBank/DDBJ databases">
        <title>Complete Genome Seqeunce of Paenibacillus sp. nov. IHBB 9852 from high altitute lake of Indian trans-Himalayas.</title>
        <authorList>
            <person name="Kiran S."/>
            <person name="Swarnkar M.K."/>
            <person name="Rana A."/>
            <person name="Tewari R."/>
            <person name="Gulati A."/>
        </authorList>
    </citation>
    <scope>NUCLEOTIDE SEQUENCE [LARGE SCALE GENOMIC DNA]</scope>
    <source>
        <strain evidence="3">IHBB 9852</strain>
    </source>
</reference>
<dbReference type="RefSeq" id="WP_099477691.1">
    <property type="nucleotide sequence ID" value="NZ_CP016809.1"/>
</dbReference>
<keyword evidence="2" id="KW-0812">Transmembrane</keyword>
<evidence type="ECO:0000256" key="2">
    <source>
        <dbReference type="SAM" id="Phobius"/>
    </source>
</evidence>
<sequence>MFEKEERLLADMKDEKEKESMMVPDEALDSAIRGGIRAGERRRKNRYRLRAASAAVIAAAAVLLLTLWGGGSPPGPSPELAQGPYPPLTGYDLAGDITAQTANRHGLIQPVNQSEASGEYTVTIHGVLTGPERLQVFYTLENRADRNAMVLREELRQPDTGKKLSYASSTGGDPLVKAGTWARQVNFYFEESTPIPETVTLDIAVAPYSTNTMYSTKSPDEKVMEMDLKLDLETMRRFTSTVPLNRVIEIQGQTMTLKEAVLSPAGITVKANIPKQNSMKVSGLFQPNIESRKDGFSAVQLGNSLTWLPGAEGDMTYFFESNALDHPDGLVLKAGGMQAVNRGDMQVVVDVERRKVLSSPENRIQFGDYTKSKDKYTLSLKYEERDFNHGAVSIDSLGFTDGKGKRHTFKEQEGSRSTSESTGVDGYWSTTLYLYLEPEDYPQPLTFDVSSFPGVIEQAIEVPIPYRD</sequence>
<feature type="region of interest" description="Disordered" evidence="1">
    <location>
        <begin position="1"/>
        <end position="22"/>
    </location>
</feature>
<feature type="transmembrane region" description="Helical" evidence="2">
    <location>
        <begin position="51"/>
        <end position="70"/>
    </location>
</feature>
<proteinExistence type="predicted"/>
<protein>
    <recommendedName>
        <fullName evidence="4">DUF4179 domain-containing protein</fullName>
    </recommendedName>
</protein>
<feature type="compositionally biased region" description="Basic and acidic residues" evidence="1">
    <location>
        <begin position="1"/>
        <end position="20"/>
    </location>
</feature>
<gene>
    <name evidence="3" type="ORF">BBD41_11575</name>
</gene>
<evidence type="ECO:0000313" key="3">
    <source>
        <dbReference type="EMBL" id="ANY73174.1"/>
    </source>
</evidence>
<accession>A0A1B2DZK6</accession>
<organism evidence="3">
    <name type="scientific">Paenibacillus ihbetae</name>
    <dbReference type="NCBI Taxonomy" id="1870820"/>
    <lineage>
        <taxon>Bacteria</taxon>
        <taxon>Bacillati</taxon>
        <taxon>Bacillota</taxon>
        <taxon>Bacilli</taxon>
        <taxon>Bacillales</taxon>
        <taxon>Paenibacillaceae</taxon>
        <taxon>Paenibacillus</taxon>
    </lineage>
</organism>
<evidence type="ECO:0008006" key="4">
    <source>
        <dbReference type="Google" id="ProtNLM"/>
    </source>
</evidence>
<evidence type="ECO:0000256" key="1">
    <source>
        <dbReference type="SAM" id="MobiDB-lite"/>
    </source>
</evidence>
<dbReference type="KEGG" id="pib:BBD41_11575"/>
<name>A0A1B2DZK6_9BACL</name>